<keyword evidence="4" id="KW-0238">DNA-binding</keyword>
<name>A0A4R0Z0H1_9GAMM</name>
<dbReference type="EMBL" id="SJTG01000002">
    <property type="protein sequence ID" value="TCI11404.1"/>
    <property type="molecule type" value="Genomic_DNA"/>
</dbReference>
<dbReference type="InterPro" id="IPR014284">
    <property type="entry name" value="RNA_pol_sigma-70_dom"/>
</dbReference>
<dbReference type="SUPFAM" id="SSF88659">
    <property type="entry name" value="Sigma3 and sigma4 domains of RNA polymerase sigma factors"/>
    <property type="match status" value="1"/>
</dbReference>
<organism evidence="8 9">
    <name type="scientific">Dyella soli</name>
    <dbReference type="NCBI Taxonomy" id="522319"/>
    <lineage>
        <taxon>Bacteria</taxon>
        <taxon>Pseudomonadati</taxon>
        <taxon>Pseudomonadota</taxon>
        <taxon>Gammaproteobacteria</taxon>
        <taxon>Lysobacterales</taxon>
        <taxon>Rhodanobacteraceae</taxon>
        <taxon>Dyella</taxon>
    </lineage>
</organism>
<evidence type="ECO:0000256" key="1">
    <source>
        <dbReference type="ARBA" id="ARBA00010641"/>
    </source>
</evidence>
<dbReference type="RefSeq" id="WP_131410374.1">
    <property type="nucleotide sequence ID" value="NZ_SJTG01000002.1"/>
</dbReference>
<dbReference type="InterPro" id="IPR013249">
    <property type="entry name" value="RNA_pol_sigma70_r4_t2"/>
</dbReference>
<dbReference type="Proteomes" id="UP000291822">
    <property type="component" value="Unassembled WGS sequence"/>
</dbReference>
<dbReference type="PANTHER" id="PTHR43133:SF8">
    <property type="entry name" value="RNA POLYMERASE SIGMA FACTOR HI_1459-RELATED"/>
    <property type="match status" value="1"/>
</dbReference>
<comment type="similarity">
    <text evidence="1">Belongs to the sigma-70 factor family. ECF subfamily.</text>
</comment>
<keyword evidence="9" id="KW-1185">Reference proteome</keyword>
<sequence>MDVAVDDDARLMLAYARGDVSAFDALYARHRGTLYRFLLRAARDPRLAEELFQETWSRVVAARARYAPQAKFTTWLLQIAHNLLIDAHRRKRPLATGEEAEGALANISIPEREQPEHVLSEFERRRRLQLAIEQLPEEQRTAVLLRLENDLSVEEIAEVTGVGRETAKSRLRYAMNRLREQLAE</sequence>
<dbReference type="PANTHER" id="PTHR43133">
    <property type="entry name" value="RNA POLYMERASE ECF-TYPE SIGMA FACTO"/>
    <property type="match status" value="1"/>
</dbReference>
<dbReference type="NCBIfam" id="TIGR02937">
    <property type="entry name" value="sigma70-ECF"/>
    <property type="match status" value="1"/>
</dbReference>
<dbReference type="AlphaFoldDB" id="A0A4R0Z0H1"/>
<evidence type="ECO:0000313" key="9">
    <source>
        <dbReference type="Proteomes" id="UP000291822"/>
    </source>
</evidence>
<evidence type="ECO:0000256" key="4">
    <source>
        <dbReference type="ARBA" id="ARBA00023125"/>
    </source>
</evidence>
<dbReference type="InterPro" id="IPR013324">
    <property type="entry name" value="RNA_pol_sigma_r3/r4-like"/>
</dbReference>
<keyword evidence="3" id="KW-0731">Sigma factor</keyword>
<evidence type="ECO:0000259" key="6">
    <source>
        <dbReference type="Pfam" id="PF04542"/>
    </source>
</evidence>
<dbReference type="InterPro" id="IPR036388">
    <property type="entry name" value="WH-like_DNA-bd_sf"/>
</dbReference>
<evidence type="ECO:0000256" key="2">
    <source>
        <dbReference type="ARBA" id="ARBA00023015"/>
    </source>
</evidence>
<comment type="caution">
    <text evidence="8">The sequence shown here is derived from an EMBL/GenBank/DDBJ whole genome shotgun (WGS) entry which is preliminary data.</text>
</comment>
<dbReference type="GO" id="GO:0003677">
    <property type="term" value="F:DNA binding"/>
    <property type="evidence" value="ECO:0007669"/>
    <property type="project" value="UniProtKB-KW"/>
</dbReference>
<keyword evidence="5" id="KW-0804">Transcription</keyword>
<reference evidence="8 9" key="1">
    <citation type="submission" date="2019-02" db="EMBL/GenBank/DDBJ databases">
        <title>Dyella amyloliquefaciens sp. nov., isolated from forest soil.</title>
        <authorList>
            <person name="Gao Z.-H."/>
            <person name="Qiu L.-H."/>
        </authorList>
    </citation>
    <scope>NUCLEOTIDE SEQUENCE [LARGE SCALE GENOMIC DNA]</scope>
    <source>
        <strain evidence="8 9">KACC 12747</strain>
    </source>
</reference>
<dbReference type="Gene3D" id="1.10.10.10">
    <property type="entry name" value="Winged helix-like DNA-binding domain superfamily/Winged helix DNA-binding domain"/>
    <property type="match status" value="1"/>
</dbReference>
<gene>
    <name evidence="8" type="ORF">EZM97_15985</name>
</gene>
<dbReference type="InterPro" id="IPR007627">
    <property type="entry name" value="RNA_pol_sigma70_r2"/>
</dbReference>
<dbReference type="InterPro" id="IPR013325">
    <property type="entry name" value="RNA_pol_sigma_r2"/>
</dbReference>
<evidence type="ECO:0000256" key="5">
    <source>
        <dbReference type="ARBA" id="ARBA00023163"/>
    </source>
</evidence>
<protein>
    <submittedName>
        <fullName evidence="8">RNA polymerase sigma factor</fullName>
    </submittedName>
</protein>
<dbReference type="Pfam" id="PF08281">
    <property type="entry name" value="Sigma70_r4_2"/>
    <property type="match status" value="1"/>
</dbReference>
<evidence type="ECO:0000259" key="7">
    <source>
        <dbReference type="Pfam" id="PF08281"/>
    </source>
</evidence>
<dbReference type="GO" id="GO:0016987">
    <property type="term" value="F:sigma factor activity"/>
    <property type="evidence" value="ECO:0007669"/>
    <property type="project" value="UniProtKB-KW"/>
</dbReference>
<keyword evidence="2" id="KW-0805">Transcription regulation</keyword>
<dbReference type="Gene3D" id="1.10.1740.10">
    <property type="match status" value="1"/>
</dbReference>
<proteinExistence type="inferred from homology"/>
<accession>A0A4R0Z0H1</accession>
<dbReference type="CDD" id="cd06171">
    <property type="entry name" value="Sigma70_r4"/>
    <property type="match status" value="1"/>
</dbReference>
<evidence type="ECO:0000256" key="3">
    <source>
        <dbReference type="ARBA" id="ARBA00023082"/>
    </source>
</evidence>
<dbReference type="SUPFAM" id="SSF88946">
    <property type="entry name" value="Sigma2 domain of RNA polymerase sigma factors"/>
    <property type="match status" value="1"/>
</dbReference>
<feature type="domain" description="RNA polymerase sigma factor 70 region 4 type 2" evidence="7">
    <location>
        <begin position="126"/>
        <end position="178"/>
    </location>
</feature>
<dbReference type="InterPro" id="IPR039425">
    <property type="entry name" value="RNA_pol_sigma-70-like"/>
</dbReference>
<dbReference type="Pfam" id="PF04542">
    <property type="entry name" value="Sigma70_r2"/>
    <property type="match status" value="1"/>
</dbReference>
<evidence type="ECO:0000313" key="8">
    <source>
        <dbReference type="EMBL" id="TCI11404.1"/>
    </source>
</evidence>
<dbReference type="GO" id="GO:0006352">
    <property type="term" value="P:DNA-templated transcription initiation"/>
    <property type="evidence" value="ECO:0007669"/>
    <property type="project" value="InterPro"/>
</dbReference>
<feature type="domain" description="RNA polymerase sigma-70 region 2" evidence="6">
    <location>
        <begin position="26"/>
        <end position="92"/>
    </location>
</feature>
<dbReference type="NCBIfam" id="NF009166">
    <property type="entry name" value="PRK12513.1"/>
    <property type="match status" value="1"/>
</dbReference>